<dbReference type="EC" id="2.7.13.3" evidence="3"/>
<dbReference type="SUPFAM" id="SSF47384">
    <property type="entry name" value="Homodimeric domain of signal transducing histidine kinase"/>
    <property type="match status" value="1"/>
</dbReference>
<evidence type="ECO:0000259" key="9">
    <source>
        <dbReference type="PROSITE" id="PS50109"/>
    </source>
</evidence>
<keyword evidence="7" id="KW-0902">Two-component regulatory system</keyword>
<dbReference type="SMART" id="SM00388">
    <property type="entry name" value="HisKA"/>
    <property type="match status" value="1"/>
</dbReference>
<protein>
    <recommendedName>
        <fullName evidence="3">histidine kinase</fullName>
        <ecNumber evidence="3">2.7.13.3</ecNumber>
    </recommendedName>
</protein>
<feature type="transmembrane region" description="Helical" evidence="8">
    <location>
        <begin position="115"/>
        <end position="134"/>
    </location>
</feature>
<proteinExistence type="predicted"/>
<dbReference type="RefSeq" id="WP_345214560.1">
    <property type="nucleotide sequence ID" value="NZ_BAABGN010000001.1"/>
</dbReference>
<evidence type="ECO:0000256" key="5">
    <source>
        <dbReference type="ARBA" id="ARBA00022679"/>
    </source>
</evidence>
<evidence type="ECO:0000256" key="4">
    <source>
        <dbReference type="ARBA" id="ARBA00022553"/>
    </source>
</evidence>
<dbReference type="SUPFAM" id="SSF55874">
    <property type="entry name" value="ATPase domain of HSP90 chaperone/DNA topoisomerase II/histidine kinase"/>
    <property type="match status" value="1"/>
</dbReference>
<feature type="transmembrane region" description="Helical" evidence="8">
    <location>
        <begin position="146"/>
        <end position="166"/>
    </location>
</feature>
<evidence type="ECO:0000256" key="6">
    <source>
        <dbReference type="ARBA" id="ARBA00022777"/>
    </source>
</evidence>
<dbReference type="GO" id="GO:0016301">
    <property type="term" value="F:kinase activity"/>
    <property type="evidence" value="ECO:0007669"/>
    <property type="project" value="UniProtKB-KW"/>
</dbReference>
<comment type="subcellular location">
    <subcellularLocation>
        <location evidence="2">Cell membrane</location>
    </subcellularLocation>
</comment>
<dbReference type="InterPro" id="IPR003661">
    <property type="entry name" value="HisK_dim/P_dom"/>
</dbReference>
<dbReference type="Pfam" id="PF08448">
    <property type="entry name" value="PAS_4"/>
    <property type="match status" value="1"/>
</dbReference>
<comment type="catalytic activity">
    <reaction evidence="1">
        <text>ATP + protein L-histidine = ADP + protein N-phospho-L-histidine.</text>
        <dbReference type="EC" id="2.7.13.3"/>
    </reaction>
</comment>
<dbReference type="PANTHER" id="PTHR43711">
    <property type="entry name" value="TWO-COMPONENT HISTIDINE KINASE"/>
    <property type="match status" value="1"/>
</dbReference>
<comment type="caution">
    <text evidence="10">The sequence shown here is derived from an EMBL/GenBank/DDBJ whole genome shotgun (WGS) entry which is preliminary data.</text>
</comment>
<dbReference type="Pfam" id="PF02518">
    <property type="entry name" value="HATPase_c"/>
    <property type="match status" value="1"/>
</dbReference>
<evidence type="ECO:0000256" key="3">
    <source>
        <dbReference type="ARBA" id="ARBA00012438"/>
    </source>
</evidence>
<name>A0ABP8KTB7_9MICO</name>
<dbReference type="InterPro" id="IPR003594">
    <property type="entry name" value="HATPase_dom"/>
</dbReference>
<evidence type="ECO:0000313" key="11">
    <source>
        <dbReference type="Proteomes" id="UP001500622"/>
    </source>
</evidence>
<dbReference type="CDD" id="cd00082">
    <property type="entry name" value="HisKA"/>
    <property type="match status" value="1"/>
</dbReference>
<feature type="transmembrane region" description="Helical" evidence="8">
    <location>
        <begin position="21"/>
        <end position="41"/>
    </location>
</feature>
<dbReference type="CDD" id="cd00075">
    <property type="entry name" value="HATPase"/>
    <property type="match status" value="1"/>
</dbReference>
<feature type="domain" description="Histidine kinase" evidence="9">
    <location>
        <begin position="330"/>
        <end position="546"/>
    </location>
</feature>
<sequence length="546" mass="59095">MAERATWTADAERAAEDSHHLVFLRQLPFTVVAAIVVGGIFLVRPANLADHSIVAAIIVAVAASTASIVIPWHRLDRRWAALVPAGDMAAIGLASTSGADVAPGLALPVLWLSRAYGMAGLVTSVLGGTVIVWLPQVLGAPVTDVSLPRLLVLPAVLGAIGTYMYFAERRSIARQRLLERQSGILERTLEDARRQRRLLEGVLNTIDVGVVAVNAEGEVIVRNRAQASLAPRTPAVGQSVETYVPDTLYGPDRRTALGADASPLVRASRRERVGRELVWFRTEEGAWRAVGVSSSPLSGNDGRWDGAVVVYQDLTPEMTAMAQQDDFVASVSHELRTPLTSVLGYAEVLSDDPALDERQRTYLRVVERNARRLLRLIGDLLAAGEINRGTLTLERTDVDLRDVVTEAIEAQSPFARERGVEVRDELDGPIRTHGDPARLAQVVDNVLTNAIKYSRRGGEVVVSGDRHDGHVLLRVRDHGVGIAVADQERVFQRFYRAEAVRGSKVSGTGLGLHITQELVSAHGGWVELDSEPGVGTEVRISLPEAP</sequence>
<keyword evidence="6 10" id="KW-0418">Kinase</keyword>
<evidence type="ECO:0000313" key="10">
    <source>
        <dbReference type="EMBL" id="GAA4415219.1"/>
    </source>
</evidence>
<dbReference type="SMART" id="SM00387">
    <property type="entry name" value="HATPase_c"/>
    <property type="match status" value="1"/>
</dbReference>
<dbReference type="SUPFAM" id="SSF55785">
    <property type="entry name" value="PYP-like sensor domain (PAS domain)"/>
    <property type="match status" value="1"/>
</dbReference>
<organism evidence="10 11">
    <name type="scientific">Georgenia halophila</name>
    <dbReference type="NCBI Taxonomy" id="620889"/>
    <lineage>
        <taxon>Bacteria</taxon>
        <taxon>Bacillati</taxon>
        <taxon>Actinomycetota</taxon>
        <taxon>Actinomycetes</taxon>
        <taxon>Micrococcales</taxon>
        <taxon>Bogoriellaceae</taxon>
        <taxon>Georgenia</taxon>
    </lineage>
</organism>
<feature type="transmembrane region" description="Helical" evidence="8">
    <location>
        <begin position="53"/>
        <end position="72"/>
    </location>
</feature>
<gene>
    <name evidence="10" type="ORF">GCM10023169_01330</name>
</gene>
<dbReference type="InterPro" id="IPR036890">
    <property type="entry name" value="HATPase_C_sf"/>
</dbReference>
<accession>A0ABP8KTB7</accession>
<dbReference type="InterPro" id="IPR004358">
    <property type="entry name" value="Sig_transdc_His_kin-like_C"/>
</dbReference>
<keyword evidence="4" id="KW-0597">Phosphoprotein</keyword>
<evidence type="ECO:0000256" key="2">
    <source>
        <dbReference type="ARBA" id="ARBA00004236"/>
    </source>
</evidence>
<dbReference type="PRINTS" id="PR00344">
    <property type="entry name" value="BCTRLSENSOR"/>
</dbReference>
<dbReference type="PANTHER" id="PTHR43711:SF1">
    <property type="entry name" value="HISTIDINE KINASE 1"/>
    <property type="match status" value="1"/>
</dbReference>
<keyword evidence="8" id="KW-0812">Transmembrane</keyword>
<dbReference type="PROSITE" id="PS50109">
    <property type="entry name" value="HIS_KIN"/>
    <property type="match status" value="1"/>
</dbReference>
<dbReference type="Gene3D" id="3.30.565.10">
    <property type="entry name" value="Histidine kinase-like ATPase, C-terminal domain"/>
    <property type="match status" value="1"/>
</dbReference>
<keyword evidence="11" id="KW-1185">Reference proteome</keyword>
<dbReference type="Proteomes" id="UP001500622">
    <property type="component" value="Unassembled WGS sequence"/>
</dbReference>
<dbReference type="InterPro" id="IPR005467">
    <property type="entry name" value="His_kinase_dom"/>
</dbReference>
<dbReference type="Gene3D" id="1.10.287.130">
    <property type="match status" value="1"/>
</dbReference>
<reference evidence="11" key="1">
    <citation type="journal article" date="2019" name="Int. J. Syst. Evol. Microbiol.">
        <title>The Global Catalogue of Microorganisms (GCM) 10K type strain sequencing project: providing services to taxonomists for standard genome sequencing and annotation.</title>
        <authorList>
            <consortium name="The Broad Institute Genomics Platform"/>
            <consortium name="The Broad Institute Genome Sequencing Center for Infectious Disease"/>
            <person name="Wu L."/>
            <person name="Ma J."/>
        </authorList>
    </citation>
    <scope>NUCLEOTIDE SEQUENCE [LARGE SCALE GENOMIC DNA]</scope>
    <source>
        <strain evidence="11">JCM 17810</strain>
    </source>
</reference>
<evidence type="ECO:0000256" key="1">
    <source>
        <dbReference type="ARBA" id="ARBA00000085"/>
    </source>
</evidence>
<dbReference type="Gene3D" id="3.30.450.20">
    <property type="entry name" value="PAS domain"/>
    <property type="match status" value="1"/>
</dbReference>
<dbReference type="InterPro" id="IPR036097">
    <property type="entry name" value="HisK_dim/P_sf"/>
</dbReference>
<evidence type="ECO:0000256" key="7">
    <source>
        <dbReference type="ARBA" id="ARBA00023012"/>
    </source>
</evidence>
<keyword evidence="8" id="KW-1133">Transmembrane helix</keyword>
<dbReference type="InterPro" id="IPR013656">
    <property type="entry name" value="PAS_4"/>
</dbReference>
<keyword evidence="8" id="KW-0472">Membrane</keyword>
<dbReference type="InterPro" id="IPR050736">
    <property type="entry name" value="Sensor_HK_Regulatory"/>
</dbReference>
<dbReference type="EMBL" id="BAABGN010000001">
    <property type="protein sequence ID" value="GAA4415219.1"/>
    <property type="molecule type" value="Genomic_DNA"/>
</dbReference>
<evidence type="ECO:0000256" key="8">
    <source>
        <dbReference type="SAM" id="Phobius"/>
    </source>
</evidence>
<keyword evidence="5" id="KW-0808">Transferase</keyword>
<dbReference type="InterPro" id="IPR035965">
    <property type="entry name" value="PAS-like_dom_sf"/>
</dbReference>
<dbReference type="Pfam" id="PF00512">
    <property type="entry name" value="HisKA"/>
    <property type="match status" value="1"/>
</dbReference>